<evidence type="ECO:0000313" key="5">
    <source>
        <dbReference type="Proteomes" id="UP000270036"/>
    </source>
</evidence>
<dbReference type="KEGG" id="cant:NCTC13489_00043"/>
<sequence>MRNAYFKYFFAALTLAFLAFVFTKQFFDLSVSLVSDASLSLSYFENPKVRLVETILFVVAIGVIPLLLLRVNKFARISSPKESLFISSIIIGFGIISWLLRILYLRFALASLQEKLRLAEYTSLDHIAWMSFDDTHFEIFLFAGLLIGTLINFWIFKKKQT</sequence>
<dbReference type="EMBL" id="JPEP01000001">
    <property type="protein sequence ID" value="KEY20178.1"/>
    <property type="molecule type" value="Genomic_DNA"/>
</dbReference>
<dbReference type="STRING" id="266748.HY04_02925"/>
<proteinExistence type="predicted"/>
<dbReference type="EMBL" id="LR134441">
    <property type="protein sequence ID" value="VEH94975.1"/>
    <property type="molecule type" value="Genomic_DNA"/>
</dbReference>
<feature type="transmembrane region" description="Helical" evidence="1">
    <location>
        <begin position="139"/>
        <end position="156"/>
    </location>
</feature>
<reference evidence="2 4" key="1">
    <citation type="submission" date="2014-07" db="EMBL/GenBank/DDBJ databases">
        <authorList>
            <person name="Pisani N.G."/>
            <person name="Newman J.D."/>
        </authorList>
    </citation>
    <scope>NUCLEOTIDE SEQUENCE [LARGE SCALE GENOMIC DNA]</scope>
    <source>
        <strain evidence="2 4">LMG 24720</strain>
    </source>
</reference>
<dbReference type="Proteomes" id="UP000028349">
    <property type="component" value="Unassembled WGS sequence"/>
</dbReference>
<keyword evidence="1" id="KW-0472">Membrane</keyword>
<gene>
    <name evidence="2" type="ORF">HY04_02925</name>
    <name evidence="3" type="ORF">NCTC13489_00043</name>
</gene>
<accession>A0A3S4UNV9</accession>
<feature type="transmembrane region" description="Helical" evidence="1">
    <location>
        <begin position="51"/>
        <end position="71"/>
    </location>
</feature>
<keyword evidence="1" id="KW-1133">Transmembrane helix</keyword>
<protein>
    <submittedName>
        <fullName evidence="3">Uncharacterized protein</fullName>
    </submittedName>
</protein>
<feature type="transmembrane region" description="Helical" evidence="1">
    <location>
        <begin position="83"/>
        <end position="104"/>
    </location>
</feature>
<evidence type="ECO:0000313" key="4">
    <source>
        <dbReference type="Proteomes" id="UP000028349"/>
    </source>
</evidence>
<dbReference type="Proteomes" id="UP000270036">
    <property type="component" value="Chromosome"/>
</dbReference>
<evidence type="ECO:0000256" key="1">
    <source>
        <dbReference type="SAM" id="Phobius"/>
    </source>
</evidence>
<evidence type="ECO:0000313" key="2">
    <source>
        <dbReference type="EMBL" id="KEY20178.1"/>
    </source>
</evidence>
<dbReference type="RefSeq" id="WP_034716943.1">
    <property type="nucleotide sequence ID" value="NZ_FOIX01000002.1"/>
</dbReference>
<keyword evidence="1" id="KW-0812">Transmembrane</keyword>
<keyword evidence="4" id="KW-1185">Reference proteome</keyword>
<dbReference type="AlphaFoldDB" id="A0A3S4UNV9"/>
<reference evidence="3 5" key="2">
    <citation type="submission" date="2018-12" db="EMBL/GenBank/DDBJ databases">
        <authorList>
            <consortium name="Pathogen Informatics"/>
        </authorList>
    </citation>
    <scope>NUCLEOTIDE SEQUENCE [LARGE SCALE GENOMIC DNA]</scope>
    <source>
        <strain evidence="3 5">NCTC13489</strain>
    </source>
</reference>
<name>A0A3S4UNV9_9FLAO</name>
<organism evidence="3 5">
    <name type="scientific">Kaistella antarctica</name>
    <dbReference type="NCBI Taxonomy" id="266748"/>
    <lineage>
        <taxon>Bacteria</taxon>
        <taxon>Pseudomonadati</taxon>
        <taxon>Bacteroidota</taxon>
        <taxon>Flavobacteriia</taxon>
        <taxon>Flavobacteriales</taxon>
        <taxon>Weeksellaceae</taxon>
        <taxon>Chryseobacterium group</taxon>
        <taxon>Kaistella</taxon>
    </lineage>
</organism>
<evidence type="ECO:0000313" key="3">
    <source>
        <dbReference type="EMBL" id="VEH94975.1"/>
    </source>
</evidence>